<sequence length="111" mass="12173">MGYKLPRIQSFVQGRAAVTTPVSYRLQWSCFILIGALSFLASYSPQASWEISRFASMLAFELFHVNLNRGEGTGLPASNKEGLRLVLPVPEKGQGWDEMMHGELGVAGELG</sequence>
<comment type="caution">
    <text evidence="1">The sequence shown here is derived from an EMBL/GenBank/DDBJ whole genome shotgun (WGS) entry which is preliminary data.</text>
</comment>
<protein>
    <submittedName>
        <fullName evidence="1">Uncharacterized protein</fullName>
    </submittedName>
</protein>
<gene>
    <name evidence="1" type="ORF">VTL71DRAFT_10408</name>
</gene>
<accession>A0ABR4CVI1</accession>
<name>A0ABR4CVI1_9HELO</name>
<reference evidence="1 2" key="1">
    <citation type="journal article" date="2024" name="Commun. Biol.">
        <title>Comparative genomic analysis of thermophilic fungi reveals convergent evolutionary adaptations and gene losses.</title>
        <authorList>
            <person name="Steindorff A.S."/>
            <person name="Aguilar-Pontes M.V."/>
            <person name="Robinson A.J."/>
            <person name="Andreopoulos B."/>
            <person name="LaButti K."/>
            <person name="Kuo A."/>
            <person name="Mondo S."/>
            <person name="Riley R."/>
            <person name="Otillar R."/>
            <person name="Haridas S."/>
            <person name="Lipzen A."/>
            <person name="Grimwood J."/>
            <person name="Schmutz J."/>
            <person name="Clum A."/>
            <person name="Reid I.D."/>
            <person name="Moisan M.C."/>
            <person name="Butler G."/>
            <person name="Nguyen T.T.M."/>
            <person name="Dewar K."/>
            <person name="Conant G."/>
            <person name="Drula E."/>
            <person name="Henrissat B."/>
            <person name="Hansel C."/>
            <person name="Singer S."/>
            <person name="Hutchinson M.I."/>
            <person name="de Vries R.P."/>
            <person name="Natvig D.O."/>
            <person name="Powell A.J."/>
            <person name="Tsang A."/>
            <person name="Grigoriev I.V."/>
        </authorList>
    </citation>
    <scope>NUCLEOTIDE SEQUENCE [LARGE SCALE GENOMIC DNA]</scope>
    <source>
        <strain evidence="1 2">CBS 494.80</strain>
    </source>
</reference>
<dbReference type="EMBL" id="JAZHXI010000003">
    <property type="protein sequence ID" value="KAL2073084.1"/>
    <property type="molecule type" value="Genomic_DNA"/>
</dbReference>
<keyword evidence="2" id="KW-1185">Reference proteome</keyword>
<proteinExistence type="predicted"/>
<evidence type="ECO:0000313" key="2">
    <source>
        <dbReference type="Proteomes" id="UP001595075"/>
    </source>
</evidence>
<evidence type="ECO:0000313" key="1">
    <source>
        <dbReference type="EMBL" id="KAL2073084.1"/>
    </source>
</evidence>
<dbReference type="Proteomes" id="UP001595075">
    <property type="component" value="Unassembled WGS sequence"/>
</dbReference>
<organism evidence="1 2">
    <name type="scientific">Oculimacula yallundae</name>
    <dbReference type="NCBI Taxonomy" id="86028"/>
    <lineage>
        <taxon>Eukaryota</taxon>
        <taxon>Fungi</taxon>
        <taxon>Dikarya</taxon>
        <taxon>Ascomycota</taxon>
        <taxon>Pezizomycotina</taxon>
        <taxon>Leotiomycetes</taxon>
        <taxon>Helotiales</taxon>
        <taxon>Ploettnerulaceae</taxon>
        <taxon>Oculimacula</taxon>
    </lineage>
</organism>